<evidence type="ECO:0000313" key="3">
    <source>
        <dbReference type="Proteomes" id="UP000664167"/>
    </source>
</evidence>
<proteinExistence type="predicted"/>
<reference evidence="2" key="1">
    <citation type="submission" date="2021-03" db="EMBL/GenBank/DDBJ databases">
        <title>Streptomyces poriferae sp. nov., a novel marine sponge-derived Actinobacteria species with anti-MRSA activity.</title>
        <authorList>
            <person name="Sandoval-Powers M."/>
            <person name="Kralova S."/>
            <person name="Nguyen G.-S."/>
            <person name="Fawwal D."/>
            <person name="Degnes K."/>
            <person name="Klinkenberg G."/>
            <person name="Sletta H."/>
            <person name="Wentzel A."/>
            <person name="Liles M.R."/>
        </authorList>
    </citation>
    <scope>NUCLEOTIDE SEQUENCE</scope>
    <source>
        <strain evidence="2">DSM 41794</strain>
    </source>
</reference>
<dbReference type="Gene3D" id="3.40.710.10">
    <property type="entry name" value="DD-peptidase/beta-lactamase superfamily"/>
    <property type="match status" value="1"/>
</dbReference>
<organism evidence="2 3">
    <name type="scientific">Streptomyces beijiangensis</name>
    <dbReference type="NCBI Taxonomy" id="163361"/>
    <lineage>
        <taxon>Bacteria</taxon>
        <taxon>Bacillati</taxon>
        <taxon>Actinomycetota</taxon>
        <taxon>Actinomycetes</taxon>
        <taxon>Kitasatosporales</taxon>
        <taxon>Streptomycetaceae</taxon>
        <taxon>Streptomyces</taxon>
    </lineage>
</organism>
<dbReference type="InterPro" id="IPR012338">
    <property type="entry name" value="Beta-lactam/transpept-like"/>
</dbReference>
<sequence length="86" mass="8908">MSNVSDGQNWGVGAAGSPTATPVLKNGWPARETTHLWVVNSVGIVEYTGHTLLVVVLTDGQPTLETGISLVEQTATTLVHALVDGA</sequence>
<dbReference type="AlphaFoldDB" id="A0A939FEQ3"/>
<dbReference type="Proteomes" id="UP000664167">
    <property type="component" value="Unassembled WGS sequence"/>
</dbReference>
<accession>A0A939FEQ3</accession>
<evidence type="ECO:0000313" key="2">
    <source>
        <dbReference type="EMBL" id="MBO0517765.1"/>
    </source>
</evidence>
<name>A0A939FEQ3_9ACTN</name>
<gene>
    <name evidence="2" type="ORF">J0695_39375</name>
</gene>
<evidence type="ECO:0008006" key="4">
    <source>
        <dbReference type="Google" id="ProtNLM"/>
    </source>
</evidence>
<comment type="caution">
    <text evidence="2">The sequence shown here is derived from an EMBL/GenBank/DDBJ whole genome shotgun (WGS) entry which is preliminary data.</text>
</comment>
<protein>
    <recommendedName>
        <fullName evidence="4">Beta-lactamase</fullName>
    </recommendedName>
</protein>
<keyword evidence="3" id="KW-1185">Reference proteome</keyword>
<feature type="region of interest" description="Disordered" evidence="1">
    <location>
        <begin position="1"/>
        <end position="26"/>
    </location>
</feature>
<dbReference type="RefSeq" id="WP_206969652.1">
    <property type="nucleotide sequence ID" value="NZ_BAAAJJ010000008.1"/>
</dbReference>
<evidence type="ECO:0000256" key="1">
    <source>
        <dbReference type="SAM" id="MobiDB-lite"/>
    </source>
</evidence>
<dbReference type="EMBL" id="JAFLRJ010000836">
    <property type="protein sequence ID" value="MBO0517765.1"/>
    <property type="molecule type" value="Genomic_DNA"/>
</dbReference>